<dbReference type="InterPro" id="IPR024083">
    <property type="entry name" value="Fumarase/histidase_N"/>
</dbReference>
<comment type="catalytic activity">
    <reaction evidence="3">
        <text>(S)-malate = fumarate + H2O</text>
        <dbReference type="Rhea" id="RHEA:12460"/>
        <dbReference type="ChEBI" id="CHEBI:15377"/>
        <dbReference type="ChEBI" id="CHEBI:15589"/>
        <dbReference type="ChEBI" id="CHEBI:29806"/>
        <dbReference type="EC" id="4.2.1.2"/>
    </reaction>
</comment>
<dbReference type="RefSeq" id="WP_146900978.1">
    <property type="nucleotide sequence ID" value="NZ_BJYS01000029.1"/>
</dbReference>
<dbReference type="EC" id="4.2.1.2" evidence="3"/>
<comment type="caution">
    <text evidence="6">The sequence shown here is derived from an EMBL/GenBank/DDBJ whole genome shotgun (WGS) entry which is preliminary data.</text>
</comment>
<feature type="site" description="Important for catalytic activity" evidence="3">
    <location>
        <position position="332"/>
    </location>
</feature>
<comment type="subcellular location">
    <subcellularLocation>
        <location evidence="3">Cytoplasm</location>
    </subcellularLocation>
</comment>
<evidence type="ECO:0000313" key="7">
    <source>
        <dbReference type="Proteomes" id="UP000321532"/>
    </source>
</evidence>
<dbReference type="EMBL" id="BJYS01000029">
    <property type="protein sequence ID" value="GEO05929.1"/>
    <property type="molecule type" value="Genomic_DNA"/>
</dbReference>
<organism evidence="6 7">
    <name type="scientific">Adhaeribacter aerolatus</name>
    <dbReference type="NCBI Taxonomy" id="670289"/>
    <lineage>
        <taxon>Bacteria</taxon>
        <taxon>Pseudomonadati</taxon>
        <taxon>Bacteroidota</taxon>
        <taxon>Cytophagia</taxon>
        <taxon>Cytophagales</taxon>
        <taxon>Hymenobacteraceae</taxon>
        <taxon>Adhaeribacter</taxon>
    </lineage>
</organism>
<feature type="active site" description="Proton donor/acceptor" evidence="3">
    <location>
        <position position="189"/>
    </location>
</feature>
<protein>
    <recommendedName>
        <fullName evidence="3">Fumarate hydratase class II</fullName>
        <shortName evidence="3">Fumarase C</shortName>
        <ecNumber evidence="3">4.2.1.2</ecNumber>
    </recommendedName>
    <alternativeName>
        <fullName evidence="3">Aerobic fumarase</fullName>
    </alternativeName>
    <alternativeName>
        <fullName evidence="3">Iron-independent fumarase</fullName>
    </alternativeName>
</protein>
<dbReference type="InterPro" id="IPR020557">
    <property type="entry name" value="Fumarate_lyase_CS"/>
</dbReference>
<dbReference type="GO" id="GO:0005737">
    <property type="term" value="C:cytoplasm"/>
    <property type="evidence" value="ECO:0007669"/>
    <property type="project" value="UniProtKB-SubCell"/>
</dbReference>
<gene>
    <name evidence="3 6" type="primary">fumC</name>
    <name evidence="6" type="ORF">AAE02nite_35930</name>
</gene>
<comment type="pathway">
    <text evidence="3">Carbohydrate metabolism; tricarboxylic acid cycle; (S)-malate from fumarate: step 1/1.</text>
</comment>
<feature type="binding site" description="in site B" evidence="3">
    <location>
        <begin position="130"/>
        <end position="133"/>
    </location>
    <ligand>
        <name>substrate</name>
    </ligand>
</feature>
<dbReference type="Gene3D" id="1.10.40.30">
    <property type="entry name" value="Fumarase/aspartase (C-terminal domain)"/>
    <property type="match status" value="1"/>
</dbReference>
<feature type="binding site" evidence="3">
    <location>
        <begin position="98"/>
        <end position="100"/>
    </location>
    <ligand>
        <name>substrate</name>
    </ligand>
</feature>
<dbReference type="Pfam" id="PF10415">
    <property type="entry name" value="FumaraseC_C"/>
    <property type="match status" value="1"/>
</dbReference>
<feature type="binding site" evidence="3">
    <location>
        <begin position="325"/>
        <end position="327"/>
    </location>
    <ligand>
        <name>substrate</name>
    </ligand>
</feature>
<dbReference type="GO" id="GO:0006099">
    <property type="term" value="P:tricarboxylic acid cycle"/>
    <property type="evidence" value="ECO:0007669"/>
    <property type="project" value="UniProtKB-UniRule"/>
</dbReference>
<dbReference type="InterPro" id="IPR000362">
    <property type="entry name" value="Fumarate_lyase_fam"/>
</dbReference>
<dbReference type="Gene3D" id="1.20.200.10">
    <property type="entry name" value="Fumarase/aspartase (Central domain)"/>
    <property type="match status" value="1"/>
</dbReference>
<evidence type="ECO:0000259" key="5">
    <source>
        <dbReference type="Pfam" id="PF10415"/>
    </source>
</evidence>
<dbReference type="InterPro" id="IPR005677">
    <property type="entry name" value="Fum_hydII"/>
</dbReference>
<comment type="miscellaneous">
    <text evidence="3">There are 2 substrate-binding sites: the catalytic A site, and the non-catalytic B site that may play a role in the transfer of substrate or product between the active site and the solvent. Alternatively, the B site may bind allosteric effectors.</text>
</comment>
<dbReference type="SUPFAM" id="SSF48557">
    <property type="entry name" value="L-aspartase-like"/>
    <property type="match status" value="1"/>
</dbReference>
<dbReference type="PROSITE" id="PS00163">
    <property type="entry name" value="FUMARATE_LYASES"/>
    <property type="match status" value="1"/>
</dbReference>
<reference evidence="6 7" key="1">
    <citation type="submission" date="2019-07" db="EMBL/GenBank/DDBJ databases">
        <title>Whole genome shotgun sequence of Adhaeribacter aerolatus NBRC 106133.</title>
        <authorList>
            <person name="Hosoyama A."/>
            <person name="Uohara A."/>
            <person name="Ohji S."/>
            <person name="Ichikawa N."/>
        </authorList>
    </citation>
    <scope>NUCLEOTIDE SEQUENCE [LARGE SCALE GENOMIC DNA]</scope>
    <source>
        <strain evidence="6 7">NBRC 106133</strain>
    </source>
</reference>
<dbReference type="GO" id="GO:0006108">
    <property type="term" value="P:malate metabolic process"/>
    <property type="evidence" value="ECO:0007669"/>
    <property type="project" value="TreeGrafter"/>
</dbReference>
<dbReference type="OrthoDB" id="9802809at2"/>
<dbReference type="HAMAP" id="MF_00743">
    <property type="entry name" value="FumaraseC"/>
    <property type="match status" value="1"/>
</dbReference>
<comment type="similarity">
    <text evidence="1 3">Belongs to the class-II fumarase/aspartase family. Fumarase subfamily.</text>
</comment>
<dbReference type="FunFam" id="1.10.40.30:FF:000002">
    <property type="entry name" value="Fumarate hydratase class II"/>
    <property type="match status" value="1"/>
</dbReference>
<dbReference type="FunFam" id="1.10.275.10:FF:000001">
    <property type="entry name" value="Fumarate hydratase, mitochondrial"/>
    <property type="match status" value="1"/>
</dbReference>
<feature type="active site" evidence="3">
    <location>
        <position position="319"/>
    </location>
</feature>
<dbReference type="InterPro" id="IPR018951">
    <property type="entry name" value="Fumarase_C_C"/>
</dbReference>
<accession>A0A512B1V8</accession>
<feature type="domain" description="Fumarase C C-terminal" evidence="5">
    <location>
        <begin position="409"/>
        <end position="461"/>
    </location>
</feature>
<evidence type="ECO:0000313" key="6">
    <source>
        <dbReference type="EMBL" id="GEO05929.1"/>
    </source>
</evidence>
<evidence type="ECO:0000256" key="2">
    <source>
        <dbReference type="ARBA" id="ARBA00023239"/>
    </source>
</evidence>
<keyword evidence="7" id="KW-1185">Reference proteome</keyword>
<dbReference type="Gene3D" id="1.10.275.10">
    <property type="entry name" value="Fumarase/aspartase (N-terminal domain)"/>
    <property type="match status" value="1"/>
</dbReference>
<dbReference type="FunFam" id="1.20.200.10:FF:000001">
    <property type="entry name" value="Fumarate hydratase, mitochondrial"/>
    <property type="match status" value="1"/>
</dbReference>
<dbReference type="InterPro" id="IPR022761">
    <property type="entry name" value="Fumarate_lyase_N"/>
</dbReference>
<proteinExistence type="inferred from homology"/>
<dbReference type="GO" id="GO:0006106">
    <property type="term" value="P:fumarate metabolic process"/>
    <property type="evidence" value="ECO:0007669"/>
    <property type="project" value="InterPro"/>
</dbReference>
<name>A0A512B1V8_9BACT</name>
<feature type="binding site" evidence="3">
    <location>
        <position position="320"/>
    </location>
    <ligand>
        <name>substrate</name>
    </ligand>
</feature>
<dbReference type="Proteomes" id="UP000321532">
    <property type="component" value="Unassembled WGS sequence"/>
</dbReference>
<evidence type="ECO:0000259" key="4">
    <source>
        <dbReference type="Pfam" id="PF00206"/>
    </source>
</evidence>
<feature type="domain" description="Fumarate lyase N-terminal" evidence="4">
    <location>
        <begin position="12"/>
        <end position="343"/>
    </location>
</feature>
<dbReference type="NCBIfam" id="NF008909">
    <property type="entry name" value="PRK12273.1"/>
    <property type="match status" value="1"/>
</dbReference>
<feature type="binding site" evidence="3">
    <location>
        <position position="188"/>
    </location>
    <ligand>
        <name>substrate</name>
    </ligand>
</feature>
<dbReference type="AlphaFoldDB" id="A0A512B1V8"/>
<sequence length="466" mass="50646">MSNFRIEKDTMGPVNVPADKYWGAQTQRSKENFTIGGQLMPKEVIQAFAILKKSAAYANTELGVLPREKADIISRVCDEILAGDLDEEFPLVVWQTGSGTQSNMNVNEVVANRAHVLLGGNLLDEKKQIHPNDDVNKSQSSNDTFPTAMHIAGYKIVADHTLPMVQKLRDTLHQKSQEYMNVVKIGRTHLMDATPLTLGQELSGYVSQLDHGMRALRNTLDHLSELALGGSAVGTGLNTPKGYAELVAQKIAEFSGLPLRTAENKFEALASHDAIVETSGALKQLAVSLMKIANDIRLLASGPRSGIGEIIIPENEPGSSIMPGKVNPTQAEAMTMVCAQVIGNDVAISVGGMNGHFELNVFKPVMIYNLLMSARLLGDACDSFDKHCAVGIEPNYDVIKRQLENSLMLVTALNPYIGYDGAAKIAKKAHKEGTTLRQAAIDLGLLTDEQFTQWVRPEDMIGSLKD</sequence>
<dbReference type="UniPathway" id="UPA00223">
    <property type="reaction ID" value="UER01007"/>
</dbReference>
<keyword evidence="3" id="KW-0816">Tricarboxylic acid cycle</keyword>
<dbReference type="CDD" id="cd01362">
    <property type="entry name" value="Fumarase_classII"/>
    <property type="match status" value="1"/>
</dbReference>
<dbReference type="NCBIfam" id="TIGR00979">
    <property type="entry name" value="fumC_II"/>
    <property type="match status" value="1"/>
</dbReference>
<dbReference type="Pfam" id="PF00206">
    <property type="entry name" value="Lyase_1"/>
    <property type="match status" value="1"/>
</dbReference>
<evidence type="ECO:0000256" key="3">
    <source>
        <dbReference type="HAMAP-Rule" id="MF_00743"/>
    </source>
</evidence>
<dbReference type="PRINTS" id="PR00149">
    <property type="entry name" value="FUMRATELYASE"/>
</dbReference>
<keyword evidence="2 3" id="KW-0456">Lyase</keyword>
<dbReference type="InterPro" id="IPR008948">
    <property type="entry name" value="L-Aspartase-like"/>
</dbReference>
<evidence type="ECO:0000256" key="1">
    <source>
        <dbReference type="ARBA" id="ARBA00009084"/>
    </source>
</evidence>
<dbReference type="PANTHER" id="PTHR11444:SF1">
    <property type="entry name" value="FUMARATE HYDRATASE, MITOCHONDRIAL"/>
    <property type="match status" value="1"/>
</dbReference>
<keyword evidence="3" id="KW-0963">Cytoplasm</keyword>
<dbReference type="GO" id="GO:0004333">
    <property type="term" value="F:fumarate hydratase activity"/>
    <property type="evidence" value="ECO:0007669"/>
    <property type="project" value="UniProtKB-UniRule"/>
</dbReference>
<feature type="binding site" evidence="3">
    <location>
        <begin position="140"/>
        <end position="142"/>
    </location>
    <ligand>
        <name>substrate</name>
    </ligand>
</feature>
<comment type="subunit">
    <text evidence="3">Homotetramer.</text>
</comment>
<comment type="function">
    <text evidence="3">Involved in the TCA cycle. Catalyzes the stereospecific interconversion of fumarate to L-malate.</text>
</comment>
<dbReference type="PANTHER" id="PTHR11444">
    <property type="entry name" value="ASPARTATEAMMONIA/ARGININOSUCCINATE/ADENYLOSUCCINATE LYASE"/>
    <property type="match status" value="1"/>
</dbReference>